<organism evidence="18 19">
    <name type="scientific">Mycoplasma suis (strain Illinois)</name>
    <dbReference type="NCBI Taxonomy" id="768700"/>
    <lineage>
        <taxon>Bacteria</taxon>
        <taxon>Bacillati</taxon>
        <taxon>Mycoplasmatota</taxon>
        <taxon>Mollicutes</taxon>
        <taxon>Mycoplasmataceae</taxon>
        <taxon>Mycoplasma</taxon>
    </lineage>
</organism>
<dbReference type="GO" id="GO:0016887">
    <property type="term" value="F:ATP hydrolysis activity"/>
    <property type="evidence" value="ECO:0007669"/>
    <property type="project" value="UniProtKB-UniRule"/>
</dbReference>
<keyword evidence="3 15" id="KW-1003">Cell membrane</keyword>
<sequence length="765" mass="85159">MFFLKLLYWFNFFPKLLFEDDDDYYEGDTDDFDSSSSSKFKKFKGSLSSGGINPKKKSKFMKFFFIAIAILFFYFVFWHSNDTPLKKVDLCKGGCQNGDFKLGDHSIETDFSENAWSEQLSRPSGSESVFKIFVKKKDSSKSISFNVTRRVNDSKESNGNGKTYTFFNSSGKPCIIGTKDDKTLSCCKADGQQCDCCKNGGCTECCKEGKCCGTDGKNCCCCCFIQLIEAAILNPQDPNRLTAGRVFISLLPTLLYLLIFIALARGASKGSFGLYGGKGSIFGIGKSISKRNKSNITFKDVAGIKEEKEELEEIVDFLKRPKKYASMGARIPKGVILYGPPGTGKTLLAKAVSGESNVPFLEASGASFDDMFVGVGAKRVRELFEKAKKLSPCIIFIDEIDALAGKRGGKFNLQQGNEQTINQLLSEMDGFNTQAGIIVIAATNRLESIDDAVLRPGRFDRHIQIDLPDIAERREILKLHAKNKNLSNRVNLEEIARKTPGFSGAQLENVLNEAALLTVRFNKKTISTSEIDEAIDRVMAGPAKKGRKAMFSERKQIAYHEAGHAIAGIYTDDGELVEKITIIPRGRAAGYVLSVPKVQERTISTKKQLKSTILTLLAGRAAEEIFFGVDNISTGAANDLYKATSIARNIVLKFGMTQSAGMTQFIPSEEAENPYKNNYSENYAQIIDEEINNILKEQYEAAKELVKRNKIEFLLIVETLLLLETIDRSQIEYIHKYRKIPREAELERAKIEKREGKKISEAMPL</sequence>
<dbReference type="GO" id="GO:0006508">
    <property type="term" value="P:proteolysis"/>
    <property type="evidence" value="ECO:0007669"/>
    <property type="project" value="UniProtKB-KW"/>
</dbReference>
<dbReference type="STRING" id="768700.MSU_0880"/>
<dbReference type="InterPro" id="IPR027417">
    <property type="entry name" value="P-loop_NTPase"/>
</dbReference>
<evidence type="ECO:0000256" key="12">
    <source>
        <dbReference type="ARBA" id="ARBA00023049"/>
    </source>
</evidence>
<dbReference type="SUPFAM" id="SSF140990">
    <property type="entry name" value="FtsH protease domain-like"/>
    <property type="match status" value="1"/>
</dbReference>
<dbReference type="GO" id="GO:0005886">
    <property type="term" value="C:plasma membrane"/>
    <property type="evidence" value="ECO:0007669"/>
    <property type="project" value="UniProtKB-SubCell"/>
</dbReference>
<dbReference type="PROSITE" id="PS00674">
    <property type="entry name" value="AAA"/>
    <property type="match status" value="1"/>
</dbReference>
<dbReference type="GO" id="GO:0004176">
    <property type="term" value="F:ATP-dependent peptidase activity"/>
    <property type="evidence" value="ECO:0007669"/>
    <property type="project" value="InterPro"/>
</dbReference>
<dbReference type="RefSeq" id="WP_013609497.1">
    <property type="nucleotide sequence ID" value="NC_015155.1"/>
</dbReference>
<evidence type="ECO:0000256" key="16">
    <source>
        <dbReference type="RuleBase" id="RU003651"/>
    </source>
</evidence>
<keyword evidence="19" id="KW-1185">Reference proteome</keyword>
<dbReference type="Gene3D" id="1.20.58.760">
    <property type="entry name" value="Peptidase M41"/>
    <property type="match status" value="1"/>
</dbReference>
<evidence type="ECO:0000256" key="2">
    <source>
        <dbReference type="ARBA" id="ARBA00010044"/>
    </source>
</evidence>
<evidence type="ECO:0000256" key="10">
    <source>
        <dbReference type="ARBA" id="ARBA00022840"/>
    </source>
</evidence>
<evidence type="ECO:0000256" key="13">
    <source>
        <dbReference type="ARBA" id="ARBA00023136"/>
    </source>
</evidence>
<dbReference type="HAMAP" id="MF_01458">
    <property type="entry name" value="FtsH"/>
    <property type="match status" value="1"/>
</dbReference>
<feature type="domain" description="AAA+ ATPase" evidence="17">
    <location>
        <begin position="331"/>
        <end position="469"/>
    </location>
</feature>
<comment type="similarity">
    <text evidence="16">Belongs to the AAA ATPase family.</text>
</comment>
<feature type="binding site" evidence="15">
    <location>
        <position position="639"/>
    </location>
    <ligand>
        <name>Zn(2+)</name>
        <dbReference type="ChEBI" id="CHEBI:29105"/>
        <note>catalytic</note>
    </ligand>
</feature>
<evidence type="ECO:0000313" key="19">
    <source>
        <dbReference type="Proteomes" id="UP000007484"/>
    </source>
</evidence>
<evidence type="ECO:0000313" key="18">
    <source>
        <dbReference type="EMBL" id="ADX98390.1"/>
    </source>
</evidence>
<accession>F0QSC0</accession>
<dbReference type="CDD" id="cd19501">
    <property type="entry name" value="RecA-like_FtsH"/>
    <property type="match status" value="1"/>
</dbReference>
<comment type="function">
    <text evidence="15">Acts as a processive, ATP-dependent zinc metallopeptidase for both cytoplasmic and membrane proteins. Plays a role in the quality control of integral membrane proteins.</text>
</comment>
<comment type="subunit">
    <text evidence="15">Homohexamer.</text>
</comment>
<dbReference type="FunFam" id="3.40.50.300:FF:000001">
    <property type="entry name" value="ATP-dependent zinc metalloprotease FtsH"/>
    <property type="match status" value="1"/>
</dbReference>
<comment type="cofactor">
    <cofactor evidence="15">
        <name>Zn(2+)</name>
        <dbReference type="ChEBI" id="CHEBI:29105"/>
    </cofactor>
    <text evidence="15">Binds 1 zinc ion per subunit.</text>
</comment>
<keyword evidence="18" id="KW-0131">Cell cycle</keyword>
<reference evidence="18 19" key="1">
    <citation type="journal article" date="2011" name="J. Bacteriol.">
        <title>Complete genome sequences of two hemotropic Mycoplasmas, Mycoplasma haemofelis strain Ohio2 and Mycoplasma suis strain Illinois.</title>
        <authorList>
            <person name="Messick J.B."/>
            <person name="Santos A.P."/>
            <person name="Guimaraes A.M."/>
        </authorList>
    </citation>
    <scope>NUCLEOTIDE SEQUENCE [LARGE SCALE GENOMIC DNA]</scope>
    <source>
        <strain evidence="18 19">Illinois</strain>
    </source>
</reference>
<dbReference type="Pfam" id="PF17862">
    <property type="entry name" value="AAA_lid_3"/>
    <property type="match status" value="1"/>
</dbReference>
<evidence type="ECO:0000256" key="3">
    <source>
        <dbReference type="ARBA" id="ARBA00022475"/>
    </source>
</evidence>
<protein>
    <recommendedName>
        <fullName evidence="15">ATP-dependent zinc metalloprotease FtsH</fullName>
        <ecNumber evidence="15">3.4.24.-</ecNumber>
    </recommendedName>
</protein>
<keyword evidence="6 15" id="KW-0479">Metal-binding</keyword>
<dbReference type="FunFam" id="1.10.8.60:FF:000001">
    <property type="entry name" value="ATP-dependent zinc metalloprotease FtsH"/>
    <property type="match status" value="1"/>
</dbReference>
<dbReference type="PANTHER" id="PTHR23076:SF97">
    <property type="entry name" value="ATP-DEPENDENT ZINC METALLOPROTEASE YME1L1"/>
    <property type="match status" value="1"/>
</dbReference>
<dbReference type="FunFam" id="1.20.58.760:FF:000001">
    <property type="entry name" value="ATP-dependent zinc metalloprotease FtsH"/>
    <property type="match status" value="1"/>
</dbReference>
<dbReference type="InterPro" id="IPR037219">
    <property type="entry name" value="Peptidase_M41-like"/>
</dbReference>
<dbReference type="GO" id="GO:0030163">
    <property type="term" value="P:protein catabolic process"/>
    <property type="evidence" value="ECO:0007669"/>
    <property type="project" value="UniProtKB-UniRule"/>
</dbReference>
<feature type="binding site" evidence="15">
    <location>
        <begin position="339"/>
        <end position="346"/>
    </location>
    <ligand>
        <name>ATP</name>
        <dbReference type="ChEBI" id="CHEBI:30616"/>
    </ligand>
</feature>
<evidence type="ECO:0000259" key="17">
    <source>
        <dbReference type="SMART" id="SM00382"/>
    </source>
</evidence>
<dbReference type="EC" id="3.4.24.-" evidence="15"/>
<keyword evidence="5 15" id="KW-0812">Transmembrane</keyword>
<evidence type="ECO:0000256" key="7">
    <source>
        <dbReference type="ARBA" id="ARBA00022741"/>
    </source>
</evidence>
<gene>
    <name evidence="15 18" type="primary">ftsH</name>
    <name evidence="18" type="ordered locus">MSU_0880</name>
</gene>
<dbReference type="InterPro" id="IPR003593">
    <property type="entry name" value="AAA+_ATPase"/>
</dbReference>
<feature type="transmembrane region" description="Helical" evidence="15">
    <location>
        <begin position="60"/>
        <end position="78"/>
    </location>
</feature>
<dbReference type="AlphaFoldDB" id="F0QSC0"/>
<keyword evidence="13 15" id="KW-0472">Membrane</keyword>
<feature type="active site" evidence="15">
    <location>
        <position position="561"/>
    </location>
</feature>
<dbReference type="InterPro" id="IPR003959">
    <property type="entry name" value="ATPase_AAA_core"/>
</dbReference>
<evidence type="ECO:0000256" key="15">
    <source>
        <dbReference type="HAMAP-Rule" id="MF_01458"/>
    </source>
</evidence>
<dbReference type="GO" id="GO:0005524">
    <property type="term" value="F:ATP binding"/>
    <property type="evidence" value="ECO:0007669"/>
    <property type="project" value="UniProtKB-UniRule"/>
</dbReference>
<dbReference type="GO" id="GO:0008270">
    <property type="term" value="F:zinc ion binding"/>
    <property type="evidence" value="ECO:0007669"/>
    <property type="project" value="UniProtKB-UniRule"/>
</dbReference>
<dbReference type="HOGENOM" id="CLU_000688_17_0_14"/>
<evidence type="ECO:0000256" key="1">
    <source>
        <dbReference type="ARBA" id="ARBA00004370"/>
    </source>
</evidence>
<comment type="subcellular location">
    <subcellularLocation>
        <location evidence="15">Cell membrane</location>
        <topology evidence="15">Multi-pass membrane protein</topology>
        <orientation evidence="15">Cytoplasmic side</orientation>
    </subcellularLocation>
    <subcellularLocation>
        <location evidence="1">Membrane</location>
    </subcellularLocation>
</comment>
<evidence type="ECO:0000256" key="9">
    <source>
        <dbReference type="ARBA" id="ARBA00022833"/>
    </source>
</evidence>
<keyword evidence="12 15" id="KW-0482">Metalloprotease</keyword>
<dbReference type="SUPFAM" id="SSF52540">
    <property type="entry name" value="P-loop containing nucleoside triphosphate hydrolases"/>
    <property type="match status" value="1"/>
</dbReference>
<dbReference type="NCBIfam" id="TIGR01241">
    <property type="entry name" value="FtsH_fam"/>
    <property type="match status" value="1"/>
</dbReference>
<keyword evidence="11 15" id="KW-1133">Transmembrane helix</keyword>
<evidence type="ECO:0000256" key="11">
    <source>
        <dbReference type="ARBA" id="ARBA00022989"/>
    </source>
</evidence>
<comment type="similarity">
    <text evidence="14 15">In the central section; belongs to the AAA ATPase family.</text>
</comment>
<dbReference type="InterPro" id="IPR005936">
    <property type="entry name" value="FtsH"/>
</dbReference>
<name>F0QSC0_MYCSL</name>
<keyword evidence="10 15" id="KW-0067">ATP-binding</keyword>
<dbReference type="GO" id="GO:0051301">
    <property type="term" value="P:cell division"/>
    <property type="evidence" value="ECO:0007669"/>
    <property type="project" value="UniProtKB-KW"/>
</dbReference>
<evidence type="ECO:0000256" key="14">
    <source>
        <dbReference type="ARBA" id="ARBA00061570"/>
    </source>
</evidence>
<dbReference type="PANTHER" id="PTHR23076">
    <property type="entry name" value="METALLOPROTEASE M41 FTSH"/>
    <property type="match status" value="1"/>
</dbReference>
<feature type="binding site" evidence="15">
    <location>
        <position position="564"/>
    </location>
    <ligand>
        <name>Zn(2+)</name>
        <dbReference type="ChEBI" id="CHEBI:29105"/>
        <note>catalytic</note>
    </ligand>
</feature>
<keyword evidence="8 15" id="KW-0378">Hydrolase</keyword>
<dbReference type="Gene3D" id="3.40.50.300">
    <property type="entry name" value="P-loop containing nucleotide triphosphate hydrolases"/>
    <property type="match status" value="1"/>
</dbReference>
<evidence type="ECO:0000256" key="4">
    <source>
        <dbReference type="ARBA" id="ARBA00022670"/>
    </source>
</evidence>
<comment type="similarity">
    <text evidence="2 15">In the C-terminal section; belongs to the peptidase M41 family.</text>
</comment>
<dbReference type="InterPro" id="IPR041569">
    <property type="entry name" value="AAA_lid_3"/>
</dbReference>
<dbReference type="Gene3D" id="1.10.8.60">
    <property type="match status" value="1"/>
</dbReference>
<dbReference type="SMART" id="SM00382">
    <property type="entry name" value="AAA"/>
    <property type="match status" value="1"/>
</dbReference>
<feature type="transmembrane region" description="Helical" evidence="15">
    <location>
        <begin position="246"/>
        <end position="264"/>
    </location>
</feature>
<dbReference type="Pfam" id="PF00004">
    <property type="entry name" value="AAA"/>
    <property type="match status" value="1"/>
</dbReference>
<keyword evidence="4 15" id="KW-0645">Protease</keyword>
<keyword evidence="18" id="KW-0132">Cell division</keyword>
<proteinExistence type="inferred from homology"/>
<evidence type="ECO:0000256" key="5">
    <source>
        <dbReference type="ARBA" id="ARBA00022692"/>
    </source>
</evidence>
<dbReference type="InterPro" id="IPR000642">
    <property type="entry name" value="Peptidase_M41"/>
</dbReference>
<dbReference type="InterPro" id="IPR003960">
    <property type="entry name" value="ATPase_AAA_CS"/>
</dbReference>
<dbReference type="KEGG" id="mss:MSU_0880"/>
<keyword evidence="7 15" id="KW-0547">Nucleotide-binding</keyword>
<dbReference type="Proteomes" id="UP000007484">
    <property type="component" value="Chromosome"/>
</dbReference>
<evidence type="ECO:0000256" key="6">
    <source>
        <dbReference type="ARBA" id="ARBA00022723"/>
    </source>
</evidence>
<feature type="binding site" evidence="15">
    <location>
        <position position="560"/>
    </location>
    <ligand>
        <name>Zn(2+)</name>
        <dbReference type="ChEBI" id="CHEBI:29105"/>
        <note>catalytic</note>
    </ligand>
</feature>
<evidence type="ECO:0000256" key="8">
    <source>
        <dbReference type="ARBA" id="ARBA00022801"/>
    </source>
</evidence>
<dbReference type="Pfam" id="PF01434">
    <property type="entry name" value="Peptidase_M41"/>
    <property type="match status" value="1"/>
</dbReference>
<dbReference type="EMBL" id="CP002525">
    <property type="protein sequence ID" value="ADX98390.1"/>
    <property type="molecule type" value="Genomic_DNA"/>
</dbReference>
<keyword evidence="9 15" id="KW-0862">Zinc</keyword>
<dbReference type="GO" id="GO:0004222">
    <property type="term" value="F:metalloendopeptidase activity"/>
    <property type="evidence" value="ECO:0007669"/>
    <property type="project" value="InterPro"/>
</dbReference>